<dbReference type="PIRSF" id="PIRSF006268">
    <property type="entry name" value="ApbE"/>
    <property type="match status" value="1"/>
</dbReference>
<organism evidence="11">
    <name type="scientific">hydrothermal vent metagenome</name>
    <dbReference type="NCBI Taxonomy" id="652676"/>
    <lineage>
        <taxon>unclassified sequences</taxon>
        <taxon>metagenomes</taxon>
        <taxon>ecological metagenomes</taxon>
    </lineage>
</organism>
<evidence type="ECO:0000313" key="11">
    <source>
        <dbReference type="EMBL" id="SFZ97566.1"/>
    </source>
</evidence>
<keyword evidence="5" id="KW-0808">Transferase</keyword>
<dbReference type="EC" id="2.7.1.180" evidence="2"/>
<proteinExistence type="predicted"/>
<evidence type="ECO:0000256" key="1">
    <source>
        <dbReference type="ARBA" id="ARBA00001946"/>
    </source>
</evidence>
<dbReference type="InterPro" id="IPR024932">
    <property type="entry name" value="ApbE"/>
</dbReference>
<evidence type="ECO:0000256" key="10">
    <source>
        <dbReference type="ARBA" id="ARBA00048540"/>
    </source>
</evidence>
<comment type="catalytic activity">
    <reaction evidence="10">
        <text>L-threonyl-[protein] + FAD = FMN-L-threonyl-[protein] + AMP + H(+)</text>
        <dbReference type="Rhea" id="RHEA:36847"/>
        <dbReference type="Rhea" id="RHEA-COMP:11060"/>
        <dbReference type="Rhea" id="RHEA-COMP:11061"/>
        <dbReference type="ChEBI" id="CHEBI:15378"/>
        <dbReference type="ChEBI" id="CHEBI:30013"/>
        <dbReference type="ChEBI" id="CHEBI:57692"/>
        <dbReference type="ChEBI" id="CHEBI:74257"/>
        <dbReference type="ChEBI" id="CHEBI:456215"/>
        <dbReference type="EC" id="2.7.1.180"/>
    </reaction>
</comment>
<dbReference type="AlphaFoldDB" id="A0A1W1EC25"/>
<comment type="cofactor">
    <cofactor evidence="1">
        <name>Mg(2+)</name>
        <dbReference type="ChEBI" id="CHEBI:18420"/>
    </cofactor>
</comment>
<keyword evidence="4" id="KW-0285">Flavoprotein</keyword>
<name>A0A1W1EC25_9ZZZZ</name>
<evidence type="ECO:0000256" key="3">
    <source>
        <dbReference type="ARBA" id="ARBA00016337"/>
    </source>
</evidence>
<reference evidence="11" key="1">
    <citation type="submission" date="2016-10" db="EMBL/GenBank/DDBJ databases">
        <authorList>
            <person name="de Groot N.N."/>
        </authorList>
    </citation>
    <scope>NUCLEOTIDE SEQUENCE</scope>
</reference>
<dbReference type="EMBL" id="FPKX01000008">
    <property type="protein sequence ID" value="SFZ97566.1"/>
    <property type="molecule type" value="Genomic_DNA"/>
</dbReference>
<evidence type="ECO:0000256" key="4">
    <source>
        <dbReference type="ARBA" id="ARBA00022630"/>
    </source>
</evidence>
<evidence type="ECO:0000256" key="9">
    <source>
        <dbReference type="ARBA" id="ARBA00031306"/>
    </source>
</evidence>
<dbReference type="PANTHER" id="PTHR30040">
    <property type="entry name" value="THIAMINE BIOSYNTHESIS LIPOPROTEIN APBE"/>
    <property type="match status" value="1"/>
</dbReference>
<accession>A0A1W1EC25</accession>
<keyword evidence="6" id="KW-0479">Metal-binding</keyword>
<keyword evidence="8" id="KW-0460">Magnesium</keyword>
<dbReference type="SUPFAM" id="SSF143631">
    <property type="entry name" value="ApbE-like"/>
    <property type="match status" value="1"/>
</dbReference>
<keyword evidence="7" id="KW-0274">FAD</keyword>
<dbReference type="GO" id="GO:0016740">
    <property type="term" value="F:transferase activity"/>
    <property type="evidence" value="ECO:0007669"/>
    <property type="project" value="UniProtKB-KW"/>
</dbReference>
<sequence>MKSLLLITLLFSSLFANQNIKEEELLSRTRALMGTYVSITLAEKHNSTISSSFNLIQNIEDSLSTYDPNATLAKLNKNHVVPYDLYLPEAIKLSKNYYIDTKGYFDITIGSISKKLYHFGEEKTYSPSKEALHQAVLNIDGIHLNEHNITTEKHIVVDLGGMGKGYAVDKTVAYLKEQNISKGIIALSGDIQCLHKCEIYLQSPFSEATFAKVNTLHPYTSISTSGTYRRYATKKSEHHLINPKTATQGRAFVSVSLFTLADNSKIDAYATAVSVMPKDKALTFLKEHTEIGYVLVEPDGNIITGNLENLLEIKL</sequence>
<evidence type="ECO:0000256" key="6">
    <source>
        <dbReference type="ARBA" id="ARBA00022723"/>
    </source>
</evidence>
<dbReference type="Gene3D" id="3.10.520.10">
    <property type="entry name" value="ApbE-like domains"/>
    <property type="match status" value="1"/>
</dbReference>
<dbReference type="GO" id="GO:0046872">
    <property type="term" value="F:metal ion binding"/>
    <property type="evidence" value="ECO:0007669"/>
    <property type="project" value="UniProtKB-KW"/>
</dbReference>
<dbReference type="InterPro" id="IPR003374">
    <property type="entry name" value="ApbE-like_sf"/>
</dbReference>
<evidence type="ECO:0000256" key="5">
    <source>
        <dbReference type="ARBA" id="ARBA00022679"/>
    </source>
</evidence>
<gene>
    <name evidence="11" type="ORF">MNB_SV-5-530</name>
</gene>
<protein>
    <recommendedName>
        <fullName evidence="3">FAD:protein FMN transferase</fullName>
        <ecNumber evidence="2">2.7.1.180</ecNumber>
    </recommendedName>
    <alternativeName>
        <fullName evidence="9">Flavin transferase</fullName>
    </alternativeName>
</protein>
<evidence type="ECO:0000256" key="8">
    <source>
        <dbReference type="ARBA" id="ARBA00022842"/>
    </source>
</evidence>
<dbReference type="PANTHER" id="PTHR30040:SF2">
    <property type="entry name" value="FAD:PROTEIN FMN TRANSFERASE"/>
    <property type="match status" value="1"/>
</dbReference>
<evidence type="ECO:0000256" key="2">
    <source>
        <dbReference type="ARBA" id="ARBA00011955"/>
    </source>
</evidence>
<evidence type="ECO:0000256" key="7">
    <source>
        <dbReference type="ARBA" id="ARBA00022827"/>
    </source>
</evidence>
<keyword evidence="11" id="KW-0449">Lipoprotein</keyword>
<dbReference type="Pfam" id="PF02424">
    <property type="entry name" value="ApbE"/>
    <property type="match status" value="1"/>
</dbReference>